<name>A0A8H9C963_9HYPH</name>
<protein>
    <submittedName>
        <fullName evidence="2">Uncharacterized protein</fullName>
    </submittedName>
</protein>
<dbReference type="EMBL" id="AP024147">
    <property type="protein sequence ID" value="BCM87872.1"/>
    <property type="molecule type" value="Genomic_DNA"/>
</dbReference>
<gene>
    <name evidence="2" type="ORF">mvi_63330</name>
</gene>
<sequence>MHYAAAIPHRDIPGGFLACYAPAGQKVACFVMDQGRHKLFTSEIEADLAAHRALIDTLNRSRMQSVRAATERRNVSPAPTQSEADAVFSRFTN</sequence>
<evidence type="ECO:0000313" key="3">
    <source>
        <dbReference type="Proteomes" id="UP000663508"/>
    </source>
</evidence>
<dbReference type="Proteomes" id="UP000663508">
    <property type="component" value="Plasmid pVL1_2"/>
</dbReference>
<evidence type="ECO:0000313" key="2">
    <source>
        <dbReference type="EMBL" id="BCM87872.1"/>
    </source>
</evidence>
<dbReference type="KEGG" id="mind:mvi_63330"/>
<dbReference type="AlphaFoldDB" id="A0A8H9C963"/>
<reference evidence="2" key="1">
    <citation type="submission" date="2020-11" db="EMBL/GenBank/DDBJ databases">
        <title>Complete genome sequence of a novel pathogenic Methylobacterium strain isolated from rice in Vietnam.</title>
        <authorList>
            <person name="Lai K."/>
            <person name="Okazaki S."/>
            <person name="Higashi K."/>
            <person name="Mori H."/>
            <person name="Toyoda A."/>
            <person name="Kurokawa K."/>
        </authorList>
    </citation>
    <scope>NUCLEOTIDE SEQUENCE</scope>
    <source>
        <strain evidence="2">VL1</strain>
        <plasmid evidence="2">pVL1_2</plasmid>
    </source>
</reference>
<organism evidence="2 3">
    <name type="scientific">Methylobacterium indicum</name>
    <dbReference type="NCBI Taxonomy" id="1775910"/>
    <lineage>
        <taxon>Bacteria</taxon>
        <taxon>Pseudomonadati</taxon>
        <taxon>Pseudomonadota</taxon>
        <taxon>Alphaproteobacteria</taxon>
        <taxon>Hyphomicrobiales</taxon>
        <taxon>Methylobacteriaceae</taxon>
        <taxon>Methylobacterium</taxon>
    </lineage>
</organism>
<keyword evidence="2" id="KW-0614">Plasmid</keyword>
<accession>A0A8H9C963</accession>
<proteinExistence type="predicted"/>
<feature type="region of interest" description="Disordered" evidence="1">
    <location>
        <begin position="65"/>
        <end position="93"/>
    </location>
</feature>
<evidence type="ECO:0000256" key="1">
    <source>
        <dbReference type="SAM" id="MobiDB-lite"/>
    </source>
</evidence>
<geneLocation type="plasmid" evidence="2 3">
    <name>pVL1_2</name>
</geneLocation>